<protein>
    <submittedName>
        <fullName evidence="2 3">Uncharacterized protein</fullName>
    </submittedName>
</protein>
<feature type="compositionally biased region" description="Acidic residues" evidence="1">
    <location>
        <begin position="18"/>
        <end position="28"/>
    </location>
</feature>
<accession>T1FEQ4</accession>
<gene>
    <name evidence="3" type="primary">20207303</name>
    <name evidence="2" type="ORF">HELRODRAFT_179448</name>
</gene>
<reference evidence="2 4" key="2">
    <citation type="journal article" date="2013" name="Nature">
        <title>Insights into bilaterian evolution from three spiralian genomes.</title>
        <authorList>
            <person name="Simakov O."/>
            <person name="Marletaz F."/>
            <person name="Cho S.J."/>
            <person name="Edsinger-Gonzales E."/>
            <person name="Havlak P."/>
            <person name="Hellsten U."/>
            <person name="Kuo D.H."/>
            <person name="Larsson T."/>
            <person name="Lv J."/>
            <person name="Arendt D."/>
            <person name="Savage R."/>
            <person name="Osoegawa K."/>
            <person name="de Jong P."/>
            <person name="Grimwood J."/>
            <person name="Chapman J.A."/>
            <person name="Shapiro H."/>
            <person name="Aerts A."/>
            <person name="Otillar R.P."/>
            <person name="Terry A.Y."/>
            <person name="Boore J.L."/>
            <person name="Grigoriev I.V."/>
            <person name="Lindberg D.R."/>
            <person name="Seaver E.C."/>
            <person name="Weisblat D.A."/>
            <person name="Putnam N.H."/>
            <person name="Rokhsar D.S."/>
        </authorList>
    </citation>
    <scope>NUCLEOTIDE SEQUENCE</scope>
</reference>
<evidence type="ECO:0000313" key="2">
    <source>
        <dbReference type="EMBL" id="ESN95379.1"/>
    </source>
</evidence>
<dbReference type="EMBL" id="KB097528">
    <property type="protein sequence ID" value="ESN95379.1"/>
    <property type="molecule type" value="Genomic_DNA"/>
</dbReference>
<dbReference type="AlphaFoldDB" id="T1FEQ4"/>
<name>T1FEQ4_HELRO</name>
<dbReference type="HOGENOM" id="CLU_1929856_0_0_1"/>
<evidence type="ECO:0000313" key="3">
    <source>
        <dbReference type="EnsemblMetazoa" id="HelroP179448"/>
    </source>
</evidence>
<reference evidence="3" key="3">
    <citation type="submission" date="2015-06" db="UniProtKB">
        <authorList>
            <consortium name="EnsemblMetazoa"/>
        </authorList>
    </citation>
    <scope>IDENTIFICATION</scope>
</reference>
<feature type="region of interest" description="Disordered" evidence="1">
    <location>
        <begin position="1"/>
        <end position="29"/>
    </location>
</feature>
<dbReference type="GeneID" id="20207303"/>
<organism evidence="3 4">
    <name type="scientific">Helobdella robusta</name>
    <name type="common">Californian leech</name>
    <dbReference type="NCBI Taxonomy" id="6412"/>
    <lineage>
        <taxon>Eukaryota</taxon>
        <taxon>Metazoa</taxon>
        <taxon>Spiralia</taxon>
        <taxon>Lophotrochozoa</taxon>
        <taxon>Annelida</taxon>
        <taxon>Clitellata</taxon>
        <taxon>Hirudinea</taxon>
        <taxon>Rhynchobdellida</taxon>
        <taxon>Glossiphoniidae</taxon>
        <taxon>Helobdella</taxon>
    </lineage>
</organism>
<dbReference type="Proteomes" id="UP000015101">
    <property type="component" value="Unassembled WGS sequence"/>
</dbReference>
<dbReference type="RefSeq" id="XP_009026536.1">
    <property type="nucleotide sequence ID" value="XM_009028288.1"/>
</dbReference>
<dbReference type="EMBL" id="AMQM01006848">
    <property type="status" value="NOT_ANNOTATED_CDS"/>
    <property type="molecule type" value="Genomic_DNA"/>
</dbReference>
<keyword evidence="4" id="KW-1185">Reference proteome</keyword>
<dbReference type="CTD" id="20207303"/>
<evidence type="ECO:0000256" key="1">
    <source>
        <dbReference type="SAM" id="MobiDB-lite"/>
    </source>
</evidence>
<dbReference type="KEGG" id="hro:HELRODRAFT_179448"/>
<reference evidence="4" key="1">
    <citation type="submission" date="2012-12" db="EMBL/GenBank/DDBJ databases">
        <authorList>
            <person name="Hellsten U."/>
            <person name="Grimwood J."/>
            <person name="Chapman J.A."/>
            <person name="Shapiro H."/>
            <person name="Aerts A."/>
            <person name="Otillar R.P."/>
            <person name="Terry A.Y."/>
            <person name="Boore J.L."/>
            <person name="Simakov O."/>
            <person name="Marletaz F."/>
            <person name="Cho S.-J."/>
            <person name="Edsinger-Gonzales E."/>
            <person name="Havlak P."/>
            <person name="Kuo D.-H."/>
            <person name="Larsson T."/>
            <person name="Lv J."/>
            <person name="Arendt D."/>
            <person name="Savage R."/>
            <person name="Osoegawa K."/>
            <person name="de Jong P."/>
            <person name="Lindberg D.R."/>
            <person name="Seaver E.C."/>
            <person name="Weisblat D.A."/>
            <person name="Putnam N.H."/>
            <person name="Grigoriev I.V."/>
            <person name="Rokhsar D.S."/>
        </authorList>
    </citation>
    <scope>NUCLEOTIDE SEQUENCE</scope>
</reference>
<evidence type="ECO:0000313" key="4">
    <source>
        <dbReference type="Proteomes" id="UP000015101"/>
    </source>
</evidence>
<sequence>MDCEPAGTDHQQHINDNNGEDDDDDDSTNFEAVVRVMQQAHDEGYALFRTALNCGSKRNCRRGRGEGVGVSISNDDEDAAAVAAAAADDEEQHRHELCESYMNVQKKYDNIIRDLLFKNNKLIEVCIFPVV</sequence>
<dbReference type="InParanoid" id="T1FEQ4"/>
<dbReference type="EnsemblMetazoa" id="HelroT179448">
    <property type="protein sequence ID" value="HelroP179448"/>
    <property type="gene ID" value="HelroG179448"/>
</dbReference>
<proteinExistence type="predicted"/>